<dbReference type="EMBL" id="PJNB01000001">
    <property type="protein sequence ID" value="PKW18078.1"/>
    <property type="molecule type" value="Genomic_DNA"/>
</dbReference>
<sequence length="94" mass="10238">MSDFLVNHGNYGDVNATLASAVGTMGSILEDLNNFLKGTNEAVQGQAAPLWADEQMKWNQSYQDMHMRLSSGVKASNNVGEIFQEGDRRGAALF</sequence>
<evidence type="ECO:0000313" key="2">
    <source>
        <dbReference type="Proteomes" id="UP000233786"/>
    </source>
</evidence>
<reference evidence="1" key="1">
    <citation type="submission" date="2017-12" db="EMBL/GenBank/DDBJ databases">
        <title>Sequencing the genomes of 1000 Actinobacteria strains.</title>
        <authorList>
            <person name="Klenk H.-P."/>
        </authorList>
    </citation>
    <scope>NUCLEOTIDE SEQUENCE [LARGE SCALE GENOMIC DNA]</scope>
    <source>
        <strain evidence="1">DSM 44228</strain>
    </source>
</reference>
<gene>
    <name evidence="1" type="ORF">A8926_6134</name>
</gene>
<accession>A0A2N3Y584</accession>
<dbReference type="RefSeq" id="WP_010693508.1">
    <property type="nucleotide sequence ID" value="NZ_CP061007.1"/>
</dbReference>
<evidence type="ECO:0000313" key="1">
    <source>
        <dbReference type="EMBL" id="PKW18078.1"/>
    </source>
</evidence>
<proteinExistence type="predicted"/>
<dbReference type="Gene3D" id="1.10.287.1060">
    <property type="entry name" value="ESAT-6-like"/>
    <property type="match status" value="1"/>
</dbReference>
<dbReference type="SUPFAM" id="SSF140453">
    <property type="entry name" value="EsxAB dimer-like"/>
    <property type="match status" value="1"/>
</dbReference>
<dbReference type="Proteomes" id="UP000233786">
    <property type="component" value="Unassembled WGS sequence"/>
</dbReference>
<dbReference type="STRING" id="994479.GCA_000194155_01639"/>
<protein>
    <submittedName>
        <fullName evidence="1">Uncharacterized protein YukE</fullName>
    </submittedName>
</protein>
<comment type="caution">
    <text evidence="1">The sequence shown here is derived from an EMBL/GenBank/DDBJ whole genome shotgun (WGS) entry which is preliminary data.</text>
</comment>
<dbReference type="AlphaFoldDB" id="A0A2N3Y584"/>
<keyword evidence="2" id="KW-1185">Reference proteome</keyword>
<name>A0A2N3Y584_SACSN</name>
<organism evidence="1 2">
    <name type="scientific">Saccharopolyspora spinosa</name>
    <dbReference type="NCBI Taxonomy" id="60894"/>
    <lineage>
        <taxon>Bacteria</taxon>
        <taxon>Bacillati</taxon>
        <taxon>Actinomycetota</taxon>
        <taxon>Actinomycetes</taxon>
        <taxon>Pseudonocardiales</taxon>
        <taxon>Pseudonocardiaceae</taxon>
        <taxon>Saccharopolyspora</taxon>
    </lineage>
</organism>
<dbReference type="OrthoDB" id="3691235at2"/>
<dbReference type="InterPro" id="IPR036689">
    <property type="entry name" value="ESAT-6-like_sf"/>
</dbReference>